<dbReference type="KEGG" id="ntg:NSCAC_0695"/>
<dbReference type="EC" id="3.1.1.4" evidence="4"/>
<evidence type="ECO:0000313" key="4">
    <source>
        <dbReference type="EMBL" id="CAB1275497.1"/>
    </source>
</evidence>
<dbReference type="RefSeq" id="WP_197745019.1">
    <property type="nucleotide sequence ID" value="NZ_LR778175.1"/>
</dbReference>
<evidence type="ECO:0000256" key="1">
    <source>
        <dbReference type="ARBA" id="ARBA00023098"/>
    </source>
</evidence>
<evidence type="ECO:0000259" key="3">
    <source>
        <dbReference type="PROSITE" id="PS51635"/>
    </source>
</evidence>
<feature type="domain" description="PNPLA" evidence="3">
    <location>
        <begin position="1"/>
        <end position="170"/>
    </location>
</feature>
<dbReference type="PANTHER" id="PTHR24138:SF10">
    <property type="entry name" value="PHOSPHOLIPASE A2"/>
    <property type="match status" value="1"/>
</dbReference>
<sequence>MGLQELQPGGLISIALGAGVDIKEVRNIYAIQAADIFTKVTWADCWSERGEEATSVSGAEPGVFCCSYTADGLTKIMTSHIGNRTFGDLPRDKMVMAITAQLDDLTASPVQWKLVMFSNQGPENYSKVKLIDACLATSAAPAYFPPYEVPGMGFFADGGIFANNPILNSIELAQQGQLVAGYSEVEVISFGTGLSPMGIPPSAIPKPKTWGTSTWMYPCKDKDVPAMALLNAMFNLSSSNITRIAEGLLGDSLVRINPVMSQEVPIDSYSPADYTVMNEAIKSAKKSPEWCAAKDMINKWCR</sequence>
<feature type="short sequence motif" description="DGA/G" evidence="2">
    <location>
        <begin position="157"/>
        <end position="159"/>
    </location>
</feature>
<evidence type="ECO:0000313" key="5">
    <source>
        <dbReference type="Proteomes" id="UP000516072"/>
    </source>
</evidence>
<dbReference type="Proteomes" id="UP000516072">
    <property type="component" value="Chromosome"/>
</dbReference>
<dbReference type="GO" id="GO:0004623">
    <property type="term" value="F:phospholipase A2 activity"/>
    <property type="evidence" value="ECO:0007669"/>
    <property type="project" value="UniProtKB-EC"/>
</dbReference>
<protein>
    <submittedName>
        <fullName evidence="4">Putative Patatin-like phospholipase</fullName>
        <ecNumber evidence="4">3.1.1.4</ecNumber>
    </submittedName>
</protein>
<dbReference type="GO" id="GO:0006629">
    <property type="term" value="P:lipid metabolic process"/>
    <property type="evidence" value="ECO:0007669"/>
    <property type="project" value="UniProtKB-KW"/>
</dbReference>
<dbReference type="PANTHER" id="PTHR24138">
    <property type="entry name" value="INTRACELLLAR PHOSPHOLIPASE A FAMILY"/>
    <property type="match status" value="1"/>
</dbReference>
<dbReference type="SUPFAM" id="SSF52151">
    <property type="entry name" value="FabD/lysophospholipase-like"/>
    <property type="match status" value="1"/>
</dbReference>
<keyword evidence="5" id="KW-1185">Reference proteome</keyword>
<organism evidence="4 5">
    <name type="scientific">Candidatus Nitrosacidococcus tergens</name>
    <dbReference type="NCBI Taxonomy" id="553981"/>
    <lineage>
        <taxon>Bacteria</taxon>
        <taxon>Pseudomonadati</taxon>
        <taxon>Pseudomonadota</taxon>
        <taxon>Gammaproteobacteria</taxon>
        <taxon>Chromatiales</taxon>
        <taxon>Chromatiaceae</taxon>
        <taxon>Candidatus Nitrosacidococcus</taxon>
    </lineage>
</organism>
<keyword evidence="4" id="KW-0378">Hydrolase</keyword>
<evidence type="ECO:0000256" key="2">
    <source>
        <dbReference type="PROSITE-ProRule" id="PRU01161"/>
    </source>
</evidence>
<dbReference type="AlphaFoldDB" id="A0A7G1Q958"/>
<dbReference type="EMBL" id="LR778175">
    <property type="protein sequence ID" value="CAB1275497.1"/>
    <property type="molecule type" value="Genomic_DNA"/>
</dbReference>
<keyword evidence="1" id="KW-0443">Lipid metabolism</keyword>
<dbReference type="InterPro" id="IPR047156">
    <property type="entry name" value="Teg/CotR/CapV-like"/>
</dbReference>
<gene>
    <name evidence="4" type="ORF">NSCAC_0695</name>
</gene>
<dbReference type="Gene3D" id="3.40.1090.10">
    <property type="entry name" value="Cytosolic phospholipase A2 catalytic domain"/>
    <property type="match status" value="1"/>
</dbReference>
<dbReference type="InterPro" id="IPR002641">
    <property type="entry name" value="PNPLA_dom"/>
</dbReference>
<dbReference type="Pfam" id="PF01734">
    <property type="entry name" value="Patatin"/>
    <property type="match status" value="1"/>
</dbReference>
<dbReference type="InterPro" id="IPR016035">
    <property type="entry name" value="Acyl_Trfase/lysoPLipase"/>
</dbReference>
<comment type="caution">
    <text evidence="2">Lacks conserved residue(s) required for the propagation of feature annotation.</text>
</comment>
<reference evidence="4 5" key="1">
    <citation type="submission" date="2020-03" db="EMBL/GenBank/DDBJ databases">
        <authorList>
            <person name="Picone N."/>
        </authorList>
    </citation>
    <scope>NUCLEOTIDE SEQUENCE [LARGE SCALE GENOMIC DNA]</scope>
    <source>
        <strain evidence="4">NSCAC1</strain>
    </source>
</reference>
<proteinExistence type="predicted"/>
<dbReference type="PROSITE" id="PS51635">
    <property type="entry name" value="PNPLA"/>
    <property type="match status" value="1"/>
</dbReference>
<name>A0A7G1Q958_9GAMM</name>
<accession>A0A7G1Q958</accession>